<gene>
    <name evidence="8" type="ORF">ACFSHS_04400</name>
</gene>
<organism evidence="8 9">
    <name type="scientific">Blastococcus deserti</name>
    <dbReference type="NCBI Taxonomy" id="2259033"/>
    <lineage>
        <taxon>Bacteria</taxon>
        <taxon>Bacillati</taxon>
        <taxon>Actinomycetota</taxon>
        <taxon>Actinomycetes</taxon>
        <taxon>Geodermatophilales</taxon>
        <taxon>Geodermatophilaceae</taxon>
        <taxon>Blastococcus</taxon>
    </lineage>
</organism>
<evidence type="ECO:0000259" key="6">
    <source>
        <dbReference type="PROSITE" id="PS50043"/>
    </source>
</evidence>
<dbReference type="PANTHER" id="PTHR43214">
    <property type="entry name" value="TWO-COMPONENT RESPONSE REGULATOR"/>
    <property type="match status" value="1"/>
</dbReference>
<keyword evidence="1 5" id="KW-0597">Phosphoprotein</keyword>
<dbReference type="RefSeq" id="WP_376872255.1">
    <property type="nucleotide sequence ID" value="NZ_JBHUHP010000003.1"/>
</dbReference>
<protein>
    <submittedName>
        <fullName evidence="8">Response regulator transcription factor</fullName>
    </submittedName>
</protein>
<dbReference type="PROSITE" id="PS50110">
    <property type="entry name" value="RESPONSE_REGULATORY"/>
    <property type="match status" value="1"/>
</dbReference>
<dbReference type="Pfam" id="PF00072">
    <property type="entry name" value="Response_reg"/>
    <property type="match status" value="1"/>
</dbReference>
<name>A0ABW4X8L4_9ACTN</name>
<dbReference type="PANTHER" id="PTHR43214:SF24">
    <property type="entry name" value="TRANSCRIPTIONAL REGULATORY PROTEIN NARL-RELATED"/>
    <property type="match status" value="1"/>
</dbReference>
<dbReference type="CDD" id="cd06170">
    <property type="entry name" value="LuxR_C_like"/>
    <property type="match status" value="1"/>
</dbReference>
<dbReference type="SMART" id="SM00448">
    <property type="entry name" value="REC"/>
    <property type="match status" value="1"/>
</dbReference>
<keyword evidence="4" id="KW-0804">Transcription</keyword>
<evidence type="ECO:0000256" key="5">
    <source>
        <dbReference type="PROSITE-ProRule" id="PRU00169"/>
    </source>
</evidence>
<dbReference type="CDD" id="cd17535">
    <property type="entry name" value="REC_NarL-like"/>
    <property type="match status" value="1"/>
</dbReference>
<dbReference type="InterPro" id="IPR058245">
    <property type="entry name" value="NreC/VraR/RcsB-like_REC"/>
</dbReference>
<reference evidence="9" key="1">
    <citation type="journal article" date="2019" name="Int. J. Syst. Evol. Microbiol.">
        <title>The Global Catalogue of Microorganisms (GCM) 10K type strain sequencing project: providing services to taxonomists for standard genome sequencing and annotation.</title>
        <authorList>
            <consortium name="The Broad Institute Genomics Platform"/>
            <consortium name="The Broad Institute Genome Sequencing Center for Infectious Disease"/>
            <person name="Wu L."/>
            <person name="Ma J."/>
        </authorList>
    </citation>
    <scope>NUCLEOTIDE SEQUENCE [LARGE SCALE GENOMIC DNA]</scope>
    <source>
        <strain evidence="9">JCM 3338</strain>
    </source>
</reference>
<dbReference type="PROSITE" id="PS00622">
    <property type="entry name" value="HTH_LUXR_1"/>
    <property type="match status" value="1"/>
</dbReference>
<keyword evidence="9" id="KW-1185">Reference proteome</keyword>
<dbReference type="Proteomes" id="UP001597402">
    <property type="component" value="Unassembled WGS sequence"/>
</dbReference>
<feature type="domain" description="Response regulatory" evidence="7">
    <location>
        <begin position="2"/>
        <end position="122"/>
    </location>
</feature>
<dbReference type="Pfam" id="PF00196">
    <property type="entry name" value="GerE"/>
    <property type="match status" value="1"/>
</dbReference>
<dbReference type="InterPro" id="IPR039420">
    <property type="entry name" value="WalR-like"/>
</dbReference>
<dbReference type="Gene3D" id="3.40.50.2300">
    <property type="match status" value="1"/>
</dbReference>
<dbReference type="InterPro" id="IPR000792">
    <property type="entry name" value="Tscrpt_reg_LuxR_C"/>
</dbReference>
<evidence type="ECO:0000313" key="9">
    <source>
        <dbReference type="Proteomes" id="UP001597402"/>
    </source>
</evidence>
<evidence type="ECO:0000256" key="3">
    <source>
        <dbReference type="ARBA" id="ARBA00023125"/>
    </source>
</evidence>
<evidence type="ECO:0000313" key="8">
    <source>
        <dbReference type="EMBL" id="MFD2090808.1"/>
    </source>
</evidence>
<dbReference type="SMART" id="SM00421">
    <property type="entry name" value="HTH_LUXR"/>
    <property type="match status" value="1"/>
</dbReference>
<comment type="caution">
    <text evidence="8">The sequence shown here is derived from an EMBL/GenBank/DDBJ whole genome shotgun (WGS) entry which is preliminary data.</text>
</comment>
<keyword evidence="3" id="KW-0238">DNA-binding</keyword>
<evidence type="ECO:0000256" key="2">
    <source>
        <dbReference type="ARBA" id="ARBA00023015"/>
    </source>
</evidence>
<evidence type="ECO:0000256" key="1">
    <source>
        <dbReference type="ARBA" id="ARBA00022553"/>
    </source>
</evidence>
<evidence type="ECO:0000259" key="7">
    <source>
        <dbReference type="PROSITE" id="PS50110"/>
    </source>
</evidence>
<feature type="modified residue" description="4-aspartylphosphate" evidence="5">
    <location>
        <position position="52"/>
    </location>
</feature>
<accession>A0ABW4X8L4</accession>
<keyword evidence="2" id="KW-0805">Transcription regulation</keyword>
<sequence>MRVALADDSALFRRGLATLLEAAGVSVTAQVPTGTELLRAVSLDLPDAVVLDLRMPPTFTDEGLVAAEQLRARHPSLGILVLSTYAEVAYAARLLETGAAHVGYLLKDRVEDSESLCDALARIVAGEAVVDADIVRRLLGRQRTTAAVDQLTARERDVLRLMAEGRSNQRIGRELYLSPKTVETHIAAVFSKLGLPPSSDDNRRVLAVLTYLRGG</sequence>
<feature type="domain" description="HTH luxR-type" evidence="6">
    <location>
        <begin position="144"/>
        <end position="215"/>
    </location>
</feature>
<dbReference type="InterPro" id="IPR011006">
    <property type="entry name" value="CheY-like_superfamily"/>
</dbReference>
<dbReference type="InterPro" id="IPR001789">
    <property type="entry name" value="Sig_transdc_resp-reg_receiver"/>
</dbReference>
<dbReference type="PRINTS" id="PR00038">
    <property type="entry name" value="HTHLUXR"/>
</dbReference>
<evidence type="ECO:0000256" key="4">
    <source>
        <dbReference type="ARBA" id="ARBA00023163"/>
    </source>
</evidence>
<dbReference type="InterPro" id="IPR016032">
    <property type="entry name" value="Sig_transdc_resp-reg_C-effctor"/>
</dbReference>
<dbReference type="PROSITE" id="PS50043">
    <property type="entry name" value="HTH_LUXR_2"/>
    <property type="match status" value="1"/>
</dbReference>
<dbReference type="EMBL" id="JBHUHP010000003">
    <property type="protein sequence ID" value="MFD2090808.1"/>
    <property type="molecule type" value="Genomic_DNA"/>
</dbReference>
<dbReference type="SUPFAM" id="SSF46894">
    <property type="entry name" value="C-terminal effector domain of the bipartite response regulators"/>
    <property type="match status" value="1"/>
</dbReference>
<proteinExistence type="predicted"/>
<dbReference type="SUPFAM" id="SSF52172">
    <property type="entry name" value="CheY-like"/>
    <property type="match status" value="1"/>
</dbReference>